<proteinExistence type="predicted"/>
<dbReference type="Gene3D" id="3.40.109.10">
    <property type="entry name" value="NADH Oxidase"/>
    <property type="match status" value="1"/>
</dbReference>
<dbReference type="AlphaFoldDB" id="A0A344U3I8"/>
<organism evidence="2 3">
    <name type="scientific">Streptomyces globosus</name>
    <dbReference type="NCBI Taxonomy" id="68209"/>
    <lineage>
        <taxon>Bacteria</taxon>
        <taxon>Bacillati</taxon>
        <taxon>Actinomycetota</taxon>
        <taxon>Actinomycetes</taxon>
        <taxon>Kitasatosporales</taxon>
        <taxon>Streptomycetaceae</taxon>
        <taxon>Streptomyces</taxon>
    </lineage>
</organism>
<reference evidence="2 3" key="1">
    <citation type="submission" date="2018-01" db="EMBL/GenBank/DDBJ databases">
        <title>Draft genome Sequence of streptomyces globosus LZH-48.</title>
        <authorList>
            <person name="Ran K."/>
            <person name="Li Z."/>
            <person name="Wei S."/>
            <person name="Dong R."/>
        </authorList>
    </citation>
    <scope>NUCLEOTIDE SEQUENCE [LARGE SCALE GENOMIC DNA]</scope>
    <source>
        <strain evidence="2 3">LZH-48</strain>
    </source>
</reference>
<dbReference type="PANTHER" id="PTHR23026">
    <property type="entry name" value="NADPH NITROREDUCTASE"/>
    <property type="match status" value="1"/>
</dbReference>
<gene>
    <name evidence="2" type="ORF">C0216_20190</name>
</gene>
<evidence type="ECO:0000256" key="1">
    <source>
        <dbReference type="SAM" id="MobiDB-lite"/>
    </source>
</evidence>
<evidence type="ECO:0000313" key="3">
    <source>
        <dbReference type="Proteomes" id="UP000252004"/>
    </source>
</evidence>
<evidence type="ECO:0000313" key="2">
    <source>
        <dbReference type="EMBL" id="AXE25459.1"/>
    </source>
</evidence>
<dbReference type="EMBL" id="CP030862">
    <property type="protein sequence ID" value="AXE25459.1"/>
    <property type="molecule type" value="Genomic_DNA"/>
</dbReference>
<dbReference type="InterPro" id="IPR000415">
    <property type="entry name" value="Nitroreductase-like"/>
</dbReference>
<dbReference type="SUPFAM" id="SSF55469">
    <property type="entry name" value="FMN-dependent nitroreductase-like"/>
    <property type="match status" value="2"/>
</dbReference>
<dbReference type="NCBIfam" id="NF047509">
    <property type="entry name" value="Rv3131_FMN_oxido"/>
    <property type="match status" value="1"/>
</dbReference>
<dbReference type="RefSeq" id="WP_114056645.1">
    <property type="nucleotide sequence ID" value="NZ_CP030862.1"/>
</dbReference>
<dbReference type="GO" id="GO:0016491">
    <property type="term" value="F:oxidoreductase activity"/>
    <property type="evidence" value="ECO:0007669"/>
    <property type="project" value="InterPro"/>
</dbReference>
<dbReference type="PANTHER" id="PTHR23026:SF123">
    <property type="entry name" value="NAD(P)H NITROREDUCTASE RV3131-RELATED"/>
    <property type="match status" value="1"/>
</dbReference>
<name>A0A344U3I8_9ACTN</name>
<dbReference type="Proteomes" id="UP000252004">
    <property type="component" value="Chromosome"/>
</dbReference>
<sequence length="325" mass="35207">MSERTPDPPSITSWVADATTAPSMHNAQPWLFRHTQADGVLTMRMDPARAMPHTDPSTRGLHIGCGAALFNLRVAAARAGWEPDIRLLPDPADPETLAVITFAPSDGDDDLAGLYPALRRRHTSREPFTGEGVPEEVLDGLRGAALAEGARLDVAGAWQVEALLDLVRDAERAEELAPGVREEIARWTTGSPAERPEGIPAESLGPGRYDGRAPVRDFTAGRRVEGHRSAVFEQTPCLAVLGTRDDGREDWLRAGQAMERVLLQATLDGLATSLNSQALEWPQLRWAVRDPSSTAGHPQMLIRLGYGPEVPATPRRPVSEVLVLA</sequence>
<dbReference type="InterPro" id="IPR050627">
    <property type="entry name" value="Nitroreductase/BluB"/>
</dbReference>
<keyword evidence="3" id="KW-1185">Reference proteome</keyword>
<protein>
    <submittedName>
        <fullName evidence="2">Nitroreductase</fullName>
    </submittedName>
</protein>
<accession>A0A344U3I8</accession>
<dbReference type="OrthoDB" id="8156917at2"/>
<feature type="region of interest" description="Disordered" evidence="1">
    <location>
        <begin position="189"/>
        <end position="211"/>
    </location>
</feature>
<dbReference type="KEGG" id="sgz:C0216_20190"/>